<comment type="subcellular location">
    <subcellularLocation>
        <location evidence="1">Membrane</location>
    </subcellularLocation>
</comment>
<feature type="transmembrane region" description="Helical" evidence="3">
    <location>
        <begin position="6"/>
        <end position="29"/>
    </location>
</feature>
<dbReference type="InterPro" id="IPR050515">
    <property type="entry name" value="Beta-lactam/transpept"/>
</dbReference>
<evidence type="ECO:0000313" key="6">
    <source>
        <dbReference type="EMBL" id="KKQ18866.1"/>
    </source>
</evidence>
<dbReference type="GO" id="GO:0008658">
    <property type="term" value="F:penicillin binding"/>
    <property type="evidence" value="ECO:0007669"/>
    <property type="project" value="InterPro"/>
</dbReference>
<dbReference type="Pfam" id="PF00905">
    <property type="entry name" value="Transpeptidase"/>
    <property type="match status" value="1"/>
</dbReference>
<dbReference type="Pfam" id="PF03717">
    <property type="entry name" value="PBP_dimer"/>
    <property type="match status" value="1"/>
</dbReference>
<dbReference type="PANTHER" id="PTHR30627:SF1">
    <property type="entry name" value="PEPTIDOGLYCAN D,D-TRANSPEPTIDASE FTSI"/>
    <property type="match status" value="1"/>
</dbReference>
<keyword evidence="2 3" id="KW-0472">Membrane</keyword>
<name>A0A0G0IS77_9BACT</name>
<dbReference type="PANTHER" id="PTHR30627">
    <property type="entry name" value="PEPTIDOGLYCAN D,D-TRANSPEPTIDASE"/>
    <property type="match status" value="1"/>
</dbReference>
<feature type="domain" description="Penicillin-binding protein dimerisation" evidence="5">
    <location>
        <begin position="55"/>
        <end position="197"/>
    </location>
</feature>
<dbReference type="InterPro" id="IPR036138">
    <property type="entry name" value="PBP_dimer_sf"/>
</dbReference>
<dbReference type="AlphaFoldDB" id="A0A0G0IS77"/>
<dbReference type="GO" id="GO:0071555">
    <property type="term" value="P:cell wall organization"/>
    <property type="evidence" value="ECO:0007669"/>
    <property type="project" value="TreeGrafter"/>
</dbReference>
<dbReference type="Gene3D" id="3.90.1310.10">
    <property type="entry name" value="Penicillin-binding protein 2a (Domain 2)"/>
    <property type="match status" value="1"/>
</dbReference>
<dbReference type="SUPFAM" id="SSF56601">
    <property type="entry name" value="beta-lactamase/transpeptidase-like"/>
    <property type="match status" value="1"/>
</dbReference>
<dbReference type="InterPro" id="IPR001460">
    <property type="entry name" value="PCN-bd_Tpept"/>
</dbReference>
<proteinExistence type="predicted"/>
<dbReference type="EMBL" id="LBSM01000001">
    <property type="protein sequence ID" value="KKQ18866.1"/>
    <property type="molecule type" value="Genomic_DNA"/>
</dbReference>
<evidence type="ECO:0000256" key="2">
    <source>
        <dbReference type="ARBA" id="ARBA00023136"/>
    </source>
</evidence>
<accession>A0A0G0IS77</accession>
<sequence length="562" mass="62099">MSHNTWVSRLNIVVIFIVILASCLLFRLFQKQVLEHETYLAQAEGQYIVKKALIAERGKIYTSDMFPVATNRQYYQALAVPRNIKNPDETAVQLATILGMGKNEIFSLINNDKSYVPPLKHGLTEEEGDKIANLKIRGVIVLPESKRFYPEGELGSQVLGFTNNLGEGQYGIEGYFNEQLKGFGGEISAEKDTKGRFFSIGEKVDAKNGSDYVLTLDHSIQYEAEQVLQEAIKTYQADSGFIGVMDPKTGAVLAMAGSPSYDPNKYNEVPQDQQDVFNNIGITGAYEPGSVFKPLIMAAAINEGKVQPDTEEVFSNQVTVDSYEIHTSTDEAYGKETMKQVLENSDNVAMVWISELMGKDLEYKYVKDFGFGRKSGIELDIEATGSVLDVKKWSNTQRATISFGQGISMTPIQLMTAYSALANGGKLMKPYIVGEIRSPDGRIDKTQSQEIKRVINTDTADKLKDMLVGVVDFGHGKKAGVSGYKVAGKTGTAQIPKPSGGYYDDRHIGSFAGFAPAKDPKFVMLVRLDQPKNVKWAEESAAPTFGTMAKWLLDYYRIPPSE</sequence>
<protein>
    <submittedName>
        <fullName evidence="6">Peptidoglycan glycosyltransferase</fullName>
    </submittedName>
</protein>
<evidence type="ECO:0000256" key="1">
    <source>
        <dbReference type="ARBA" id="ARBA00004370"/>
    </source>
</evidence>
<organism evidence="6 7">
    <name type="scientific">Berkelbacteria bacterium GW2011_GWA1_36_9</name>
    <dbReference type="NCBI Taxonomy" id="1618331"/>
    <lineage>
        <taxon>Bacteria</taxon>
        <taxon>Candidatus Berkelbacteria</taxon>
    </lineage>
</organism>
<dbReference type="GO" id="GO:0016740">
    <property type="term" value="F:transferase activity"/>
    <property type="evidence" value="ECO:0007669"/>
    <property type="project" value="UniProtKB-KW"/>
</dbReference>
<evidence type="ECO:0000259" key="4">
    <source>
        <dbReference type="Pfam" id="PF00905"/>
    </source>
</evidence>
<evidence type="ECO:0000259" key="5">
    <source>
        <dbReference type="Pfam" id="PF03717"/>
    </source>
</evidence>
<dbReference type="Proteomes" id="UP000034508">
    <property type="component" value="Unassembled WGS sequence"/>
</dbReference>
<comment type="caution">
    <text evidence="6">The sequence shown here is derived from an EMBL/GenBank/DDBJ whole genome shotgun (WGS) entry which is preliminary data.</text>
</comment>
<keyword evidence="3" id="KW-1133">Transmembrane helix</keyword>
<evidence type="ECO:0000256" key="3">
    <source>
        <dbReference type="SAM" id="Phobius"/>
    </source>
</evidence>
<evidence type="ECO:0000313" key="7">
    <source>
        <dbReference type="Proteomes" id="UP000034508"/>
    </source>
</evidence>
<dbReference type="SUPFAM" id="SSF56519">
    <property type="entry name" value="Penicillin binding protein dimerisation domain"/>
    <property type="match status" value="1"/>
</dbReference>
<gene>
    <name evidence="6" type="ORF">US31_C0001G0053</name>
</gene>
<dbReference type="Gene3D" id="3.40.710.10">
    <property type="entry name" value="DD-peptidase/beta-lactamase superfamily"/>
    <property type="match status" value="1"/>
</dbReference>
<keyword evidence="6" id="KW-0808">Transferase</keyword>
<feature type="domain" description="Penicillin-binding protein transpeptidase" evidence="4">
    <location>
        <begin position="240"/>
        <end position="546"/>
    </location>
</feature>
<dbReference type="Gene3D" id="3.30.450.330">
    <property type="match status" value="1"/>
</dbReference>
<dbReference type="GO" id="GO:0005886">
    <property type="term" value="C:plasma membrane"/>
    <property type="evidence" value="ECO:0007669"/>
    <property type="project" value="TreeGrafter"/>
</dbReference>
<keyword evidence="3" id="KW-0812">Transmembrane</keyword>
<dbReference type="InterPro" id="IPR005311">
    <property type="entry name" value="PBP_dimer"/>
</dbReference>
<reference evidence="6 7" key="1">
    <citation type="journal article" date="2015" name="Nature">
        <title>rRNA introns, odd ribosomes, and small enigmatic genomes across a large radiation of phyla.</title>
        <authorList>
            <person name="Brown C.T."/>
            <person name="Hug L.A."/>
            <person name="Thomas B.C."/>
            <person name="Sharon I."/>
            <person name="Castelle C.J."/>
            <person name="Singh A."/>
            <person name="Wilkins M.J."/>
            <person name="Williams K.H."/>
            <person name="Banfield J.F."/>
        </authorList>
    </citation>
    <scope>NUCLEOTIDE SEQUENCE [LARGE SCALE GENOMIC DNA]</scope>
</reference>
<dbReference type="InterPro" id="IPR012338">
    <property type="entry name" value="Beta-lactam/transpept-like"/>
</dbReference>